<feature type="compositionally biased region" description="Basic and acidic residues" evidence="1">
    <location>
        <begin position="12"/>
        <end position="67"/>
    </location>
</feature>
<reference evidence="2 3" key="1">
    <citation type="submission" date="2019-03" db="EMBL/GenBank/DDBJ databases">
        <title>Ramlibacter rhizophilus CCTCC AB2015357, whole genome shotgun sequence.</title>
        <authorList>
            <person name="Zhang X."/>
            <person name="Feng G."/>
            <person name="Zhu H."/>
        </authorList>
    </citation>
    <scope>NUCLEOTIDE SEQUENCE [LARGE SCALE GENOMIC DNA]</scope>
    <source>
        <strain evidence="2 3">CCTCC AB2015357</strain>
    </source>
</reference>
<dbReference type="EMBL" id="SMLL01000004">
    <property type="protein sequence ID" value="TFY99577.1"/>
    <property type="molecule type" value="Genomic_DNA"/>
</dbReference>
<protein>
    <submittedName>
        <fullName evidence="2">Uncharacterized protein</fullName>
    </submittedName>
</protein>
<evidence type="ECO:0000313" key="2">
    <source>
        <dbReference type="EMBL" id="TFY99577.1"/>
    </source>
</evidence>
<evidence type="ECO:0000313" key="3">
    <source>
        <dbReference type="Proteomes" id="UP000297564"/>
    </source>
</evidence>
<gene>
    <name evidence="2" type="ORF">EZ242_10515</name>
</gene>
<organism evidence="2 3">
    <name type="scientific">Ramlibacter rhizophilus</name>
    <dbReference type="NCBI Taxonomy" id="1781167"/>
    <lineage>
        <taxon>Bacteria</taxon>
        <taxon>Pseudomonadati</taxon>
        <taxon>Pseudomonadota</taxon>
        <taxon>Betaproteobacteria</taxon>
        <taxon>Burkholderiales</taxon>
        <taxon>Comamonadaceae</taxon>
        <taxon>Ramlibacter</taxon>
    </lineage>
</organism>
<dbReference type="AlphaFoldDB" id="A0A4Z0BMU4"/>
<dbReference type="Proteomes" id="UP000297564">
    <property type="component" value="Unassembled WGS sequence"/>
</dbReference>
<comment type="caution">
    <text evidence="2">The sequence shown here is derived from an EMBL/GenBank/DDBJ whole genome shotgun (WGS) entry which is preliminary data.</text>
</comment>
<name>A0A4Z0BMU4_9BURK</name>
<proteinExistence type="predicted"/>
<accession>A0A4Z0BMU4</accession>
<sequence>MSTSRSIPRLLQRRDDWHRGEEPWRPESEDGGRMDKGDRRPQDEATKPSKEREVGDLERSEREDHGRAHAGHAHA</sequence>
<feature type="region of interest" description="Disordered" evidence="1">
    <location>
        <begin position="1"/>
        <end position="75"/>
    </location>
</feature>
<keyword evidence="3" id="KW-1185">Reference proteome</keyword>
<evidence type="ECO:0000256" key="1">
    <source>
        <dbReference type="SAM" id="MobiDB-lite"/>
    </source>
</evidence>
<dbReference type="RefSeq" id="WP_135285120.1">
    <property type="nucleotide sequence ID" value="NZ_SMLL01000004.1"/>
</dbReference>